<dbReference type="SMART" id="SM00174">
    <property type="entry name" value="RHO"/>
    <property type="match status" value="1"/>
</dbReference>
<dbReference type="PROSITE" id="PS51419">
    <property type="entry name" value="RAB"/>
    <property type="match status" value="1"/>
</dbReference>
<dbReference type="EMBL" id="JAOAOG010000313">
    <property type="protein sequence ID" value="KAJ6230265.1"/>
    <property type="molecule type" value="Genomic_DNA"/>
</dbReference>
<dbReference type="PRINTS" id="PR00449">
    <property type="entry name" value="RASTRNSFRMNG"/>
</dbReference>
<dbReference type="SMART" id="SM00176">
    <property type="entry name" value="RAN"/>
    <property type="match status" value="1"/>
</dbReference>
<dbReference type="InterPro" id="IPR005225">
    <property type="entry name" value="Small_GTP-bd"/>
</dbReference>
<keyword evidence="1" id="KW-0547">Nucleotide-binding</keyword>
<protein>
    <submittedName>
        <fullName evidence="2">Ras family-domain-containing protein</fullName>
    </submittedName>
</protein>
<dbReference type="Proteomes" id="UP001150062">
    <property type="component" value="Unassembled WGS sequence"/>
</dbReference>
<name>A0ABQ8XD76_9EUKA</name>
<dbReference type="Pfam" id="PF00071">
    <property type="entry name" value="Ras"/>
    <property type="match status" value="1"/>
</dbReference>
<dbReference type="NCBIfam" id="TIGR00231">
    <property type="entry name" value="small_GTP"/>
    <property type="match status" value="1"/>
</dbReference>
<reference evidence="2" key="1">
    <citation type="submission" date="2022-08" db="EMBL/GenBank/DDBJ databases">
        <title>Novel sulfate-reducing endosymbionts in the free-living metamonad Anaeramoeba.</title>
        <authorList>
            <person name="Jerlstrom-Hultqvist J."/>
            <person name="Cepicka I."/>
            <person name="Gallot-Lavallee L."/>
            <person name="Salas-Leiva D."/>
            <person name="Curtis B.A."/>
            <person name="Zahonova K."/>
            <person name="Pipaliya S."/>
            <person name="Dacks J."/>
            <person name="Roger A.J."/>
        </authorList>
    </citation>
    <scope>NUCLEOTIDE SEQUENCE</scope>
    <source>
        <strain evidence="2">Schooner1</strain>
    </source>
</reference>
<keyword evidence="3" id="KW-1185">Reference proteome</keyword>
<dbReference type="InterPro" id="IPR027417">
    <property type="entry name" value="P-loop_NTPase"/>
</dbReference>
<dbReference type="SMART" id="SM00175">
    <property type="entry name" value="RAB"/>
    <property type="match status" value="1"/>
</dbReference>
<evidence type="ECO:0000313" key="3">
    <source>
        <dbReference type="Proteomes" id="UP001150062"/>
    </source>
</evidence>
<accession>A0ABQ8XD76</accession>
<sequence>MAHLKIVLLGRSGVGKTCLVNKLVYGSFNERETTTIGCGFLKKEYISQEGSHFEFAIWDTAGQERFDSLSTFYTRDAGCALILYDQTSVDSFEEINKFYTKLEFADPDCFSFLVGTKSDLIKKTSDRKVTKEEAMEAAKKHDSFWLELSSKTGDGVGDLWEQIGDYFLKLLEAKKKKLKKKKTKRLNEEQKIETKNGCC</sequence>
<dbReference type="Gene3D" id="3.40.50.300">
    <property type="entry name" value="P-loop containing nucleotide triphosphate hydrolases"/>
    <property type="match status" value="1"/>
</dbReference>
<dbReference type="PROSITE" id="PS51421">
    <property type="entry name" value="RAS"/>
    <property type="match status" value="1"/>
</dbReference>
<dbReference type="InterPro" id="IPR001806">
    <property type="entry name" value="Small_GTPase"/>
</dbReference>
<gene>
    <name evidence="2" type="ORF">M0813_06903</name>
</gene>
<dbReference type="PANTHER" id="PTHR47978">
    <property type="match status" value="1"/>
</dbReference>
<evidence type="ECO:0000313" key="2">
    <source>
        <dbReference type="EMBL" id="KAJ6230265.1"/>
    </source>
</evidence>
<evidence type="ECO:0000256" key="1">
    <source>
        <dbReference type="ARBA" id="ARBA00022741"/>
    </source>
</evidence>
<comment type="caution">
    <text evidence="2">The sequence shown here is derived from an EMBL/GenBank/DDBJ whole genome shotgun (WGS) entry which is preliminary data.</text>
</comment>
<organism evidence="2 3">
    <name type="scientific">Anaeramoeba flamelloides</name>
    <dbReference type="NCBI Taxonomy" id="1746091"/>
    <lineage>
        <taxon>Eukaryota</taxon>
        <taxon>Metamonada</taxon>
        <taxon>Anaeramoebidae</taxon>
        <taxon>Anaeramoeba</taxon>
    </lineage>
</organism>
<dbReference type="SUPFAM" id="SSF52540">
    <property type="entry name" value="P-loop containing nucleoside triphosphate hydrolases"/>
    <property type="match status" value="1"/>
</dbReference>
<dbReference type="CDD" id="cd00154">
    <property type="entry name" value="Rab"/>
    <property type="match status" value="1"/>
</dbReference>
<proteinExistence type="predicted"/>
<dbReference type="SMART" id="SM00173">
    <property type="entry name" value="RAS"/>
    <property type="match status" value="1"/>
</dbReference>